<name>A0ABN9UEA1_9DINO</name>
<sequence length="443" mass="49395">MLPGRHLQPEPGRGLRAVLCRKRRGLPDDEPLQDVQLRDHEPTDFYDVLWPQQVTRLQQTLASLANFDKRSPIVLTVVSPGEVEATLSMLTSLQAVGEEASSLVIGTSLGICKALSEGNGVSGNKCIAVQPAQDVRSSVFKHAILTTVAAAGLTDRIVYASPTATFSRNLDSADPHKHVLFAQKSCSNATADVTEPIDGSVIHLSDAPEASEILMRAWERMLIDDKLSHSEALAAAVKATSYAEVGLLSCDSYKVQSANATDADKILSWEMPPGVAENMRRQHKKANANAWVDRLRKQASNSTQRRERSAEMSDTARHAEWKKQADGWKDTWEKRVQELRDENGYNETEVREQRKLRRQWNKAHKTTHKKRVRYLPPEEAAKVKAKDEAWEASQQKQKEDDLAKAESRKEAFQREVEKAQHAMEEEADEEGDEDSTEDEAGAA</sequence>
<evidence type="ECO:0000256" key="1">
    <source>
        <dbReference type="SAM" id="MobiDB-lite"/>
    </source>
</evidence>
<accession>A0ABN9UEA1</accession>
<evidence type="ECO:0000313" key="2">
    <source>
        <dbReference type="EMBL" id="CAK0856302.1"/>
    </source>
</evidence>
<reference evidence="2" key="1">
    <citation type="submission" date="2023-10" db="EMBL/GenBank/DDBJ databases">
        <authorList>
            <person name="Chen Y."/>
            <person name="Shah S."/>
            <person name="Dougan E. K."/>
            <person name="Thang M."/>
            <person name="Chan C."/>
        </authorList>
    </citation>
    <scope>NUCLEOTIDE SEQUENCE [LARGE SCALE GENOMIC DNA]</scope>
</reference>
<protein>
    <submittedName>
        <fullName evidence="2">Uncharacterized protein</fullName>
    </submittedName>
</protein>
<feature type="compositionally biased region" description="Basic residues" evidence="1">
    <location>
        <begin position="356"/>
        <end position="373"/>
    </location>
</feature>
<dbReference type="Proteomes" id="UP001189429">
    <property type="component" value="Unassembled WGS sequence"/>
</dbReference>
<keyword evidence="3" id="KW-1185">Reference proteome</keyword>
<organism evidence="2 3">
    <name type="scientific">Prorocentrum cordatum</name>
    <dbReference type="NCBI Taxonomy" id="2364126"/>
    <lineage>
        <taxon>Eukaryota</taxon>
        <taxon>Sar</taxon>
        <taxon>Alveolata</taxon>
        <taxon>Dinophyceae</taxon>
        <taxon>Prorocentrales</taxon>
        <taxon>Prorocentraceae</taxon>
        <taxon>Prorocentrum</taxon>
    </lineage>
</organism>
<feature type="compositionally biased region" description="Acidic residues" evidence="1">
    <location>
        <begin position="425"/>
        <end position="443"/>
    </location>
</feature>
<feature type="region of interest" description="Disordered" evidence="1">
    <location>
        <begin position="297"/>
        <end position="325"/>
    </location>
</feature>
<evidence type="ECO:0000313" key="3">
    <source>
        <dbReference type="Proteomes" id="UP001189429"/>
    </source>
</evidence>
<feature type="compositionally biased region" description="Basic and acidic residues" evidence="1">
    <location>
        <begin position="379"/>
        <end position="389"/>
    </location>
</feature>
<dbReference type="EMBL" id="CAUYUJ010015620">
    <property type="protein sequence ID" value="CAK0856302.1"/>
    <property type="molecule type" value="Genomic_DNA"/>
</dbReference>
<proteinExistence type="predicted"/>
<feature type="compositionally biased region" description="Basic and acidic residues" evidence="1">
    <location>
        <begin position="396"/>
        <end position="424"/>
    </location>
</feature>
<comment type="caution">
    <text evidence="2">The sequence shown here is derived from an EMBL/GenBank/DDBJ whole genome shotgun (WGS) entry which is preliminary data.</text>
</comment>
<feature type="region of interest" description="Disordered" evidence="1">
    <location>
        <begin position="356"/>
        <end position="443"/>
    </location>
</feature>
<feature type="compositionally biased region" description="Basic and acidic residues" evidence="1">
    <location>
        <begin position="304"/>
        <end position="325"/>
    </location>
</feature>
<gene>
    <name evidence="2" type="ORF">PCOR1329_LOCUS46724</name>
</gene>